<dbReference type="GO" id="GO:0006364">
    <property type="term" value="P:rRNA processing"/>
    <property type="evidence" value="ECO:0007669"/>
    <property type="project" value="TreeGrafter"/>
</dbReference>
<keyword evidence="8" id="KW-1185">Reference proteome</keyword>
<reference evidence="7 8" key="1">
    <citation type="journal article" date="2020" name="Microb. Genom.">
        <title>Genetic diversity of clinical and environmental Mucorales isolates obtained from an investigation of mucormycosis cases among solid organ transplant recipients.</title>
        <authorList>
            <person name="Nguyen M.H."/>
            <person name="Kaul D."/>
            <person name="Muto C."/>
            <person name="Cheng S.J."/>
            <person name="Richter R.A."/>
            <person name="Bruno V.M."/>
            <person name="Liu G."/>
            <person name="Beyhan S."/>
            <person name="Sundermann A.J."/>
            <person name="Mounaud S."/>
            <person name="Pasculle A.W."/>
            <person name="Nierman W.C."/>
            <person name="Driscoll E."/>
            <person name="Cumbie R."/>
            <person name="Clancy C.J."/>
            <person name="Dupont C.L."/>
        </authorList>
    </citation>
    <scope>NUCLEOTIDE SEQUENCE [LARGE SCALE GENOMIC DNA]</scope>
    <source>
        <strain evidence="7 8">GL24</strain>
    </source>
</reference>
<evidence type="ECO:0000256" key="1">
    <source>
        <dbReference type="ARBA" id="ARBA00004123"/>
    </source>
</evidence>
<dbReference type="SUPFAM" id="SSF48371">
    <property type="entry name" value="ARM repeat"/>
    <property type="match status" value="1"/>
</dbReference>
<accession>A0A9P6Z2K4</accession>
<dbReference type="InterPro" id="IPR016024">
    <property type="entry name" value="ARM-type_fold"/>
</dbReference>
<comment type="similarity">
    <text evidence="2">Belongs to the RIX1/PELP1 family.</text>
</comment>
<dbReference type="EMBL" id="JAANIU010000929">
    <property type="protein sequence ID" value="KAG1569424.1"/>
    <property type="molecule type" value="Genomic_DNA"/>
</dbReference>
<dbReference type="GO" id="GO:0005634">
    <property type="term" value="C:nucleus"/>
    <property type="evidence" value="ECO:0007669"/>
    <property type="project" value="UniProtKB-SubCell"/>
</dbReference>
<evidence type="ECO:0000256" key="2">
    <source>
        <dbReference type="ARBA" id="ARBA00010511"/>
    </source>
</evidence>
<dbReference type="Proteomes" id="UP000740926">
    <property type="component" value="Unassembled WGS sequence"/>
</dbReference>
<comment type="caution">
    <text evidence="7">The sequence shown here is derived from an EMBL/GenBank/DDBJ whole genome shotgun (WGS) entry which is preliminary data.</text>
</comment>
<comment type="subcellular location">
    <subcellularLocation>
        <location evidence="1">Nucleus</location>
    </subcellularLocation>
</comment>
<feature type="compositionally biased region" description="Polar residues" evidence="5">
    <location>
        <begin position="656"/>
        <end position="674"/>
    </location>
</feature>
<proteinExistence type="inferred from homology"/>
<name>A0A9P6Z2K4_9FUNG</name>
<sequence>MPSSTQTNQMLETLINFYLSKEAVLIKNLPFVLDAIVNHGLFSESSELSEESASLHKKWTVRLNSLLQSKVSTVRWCGITLVRATCESSHSLLVANAKTWCAQLLAFIAKNEADMIHKEALETLQFIFTYTHDKPELHREVATPNMQRFNQLLLQLAQKEILLPSVLSALAANNAHFPSNSKHIAEQTLQLCLSCLDGSRDLDEKTVLEANKCMASLYRTGGKSVMADLWRDHLLRLVGSVHQCLNRLFDTVDEETIDTELPSGYPFLSVDRDYIEAFPVLMKRIELVQDCISTFLTSSTCVPVRIPVVQLVDLICRIYNVFEGSLMRDYKDKGEFISLMMCLPTLHYSTSKMLSSLLYCTGQEMLRYSKLFSRIMHRLLTEYKQRRTIKVCVYKLITLCLEKCGYTFAESLTKPLITAIIEDLQTVERKSASLVVPNQSKGSHKKRKTDLTNSDSISSKLVSASAPDVQMAALQALASFLSIFGFALENAQRASIDSVILARLLQFVPPSDLTDEEVNLVKIELYNCLLASVTHPIETQASILPHASRLFTAGMNQSAHGLQAICRKGLSVCDLITHARLPPVQRALPKESPVVHMSALTTHVEQTPAERSEPAVIGAKRPLDHTEKKVPEQQPLPEKMQHELEKTAGPEKTEVTVEQQSRIESSDANESLVSKSRDQGEQSESVLVIEKEERVEEIERSFQEALANQITTNKVELTKAKEDASEIRIESRIEQETIEEDISGFDIPDIDMAGPDSDVEDE</sequence>
<gene>
    <name evidence="7" type="ORF">G6F50_006390</name>
</gene>
<feature type="region of interest" description="Disordered" evidence="5">
    <location>
        <begin position="604"/>
        <end position="685"/>
    </location>
</feature>
<feature type="compositionally biased region" description="Basic and acidic residues" evidence="5">
    <location>
        <begin position="639"/>
        <end position="655"/>
    </location>
</feature>
<dbReference type="AlphaFoldDB" id="A0A9P6Z2K4"/>
<evidence type="ECO:0000313" key="7">
    <source>
        <dbReference type="EMBL" id="KAG1569424.1"/>
    </source>
</evidence>
<dbReference type="Pfam" id="PF08167">
    <property type="entry name" value="RIX1"/>
    <property type="match status" value="1"/>
</dbReference>
<evidence type="ECO:0000256" key="3">
    <source>
        <dbReference type="ARBA" id="ARBA00021502"/>
    </source>
</evidence>
<organism evidence="7 8">
    <name type="scientific">Rhizopus delemar</name>
    <dbReference type="NCBI Taxonomy" id="936053"/>
    <lineage>
        <taxon>Eukaryota</taxon>
        <taxon>Fungi</taxon>
        <taxon>Fungi incertae sedis</taxon>
        <taxon>Mucoromycota</taxon>
        <taxon>Mucoromycotina</taxon>
        <taxon>Mucoromycetes</taxon>
        <taxon>Mucorales</taxon>
        <taxon>Mucorineae</taxon>
        <taxon>Rhizopodaceae</taxon>
        <taxon>Rhizopus</taxon>
    </lineage>
</organism>
<feature type="domain" description="Pre-rRNA-processing protein RIX1 N-terminal" evidence="6">
    <location>
        <begin position="13"/>
        <end position="201"/>
    </location>
</feature>
<evidence type="ECO:0000259" key="6">
    <source>
        <dbReference type="Pfam" id="PF08167"/>
    </source>
</evidence>
<dbReference type="InterPro" id="IPR012583">
    <property type="entry name" value="RIX1_N"/>
</dbReference>
<evidence type="ECO:0000256" key="5">
    <source>
        <dbReference type="SAM" id="MobiDB-lite"/>
    </source>
</evidence>
<dbReference type="PANTHER" id="PTHR34105:SF1">
    <property type="entry name" value="PROLINE-, GLUTAMIC ACID- AND LEUCINE-RICH PROTEIN 1"/>
    <property type="match status" value="1"/>
</dbReference>
<feature type="region of interest" description="Disordered" evidence="5">
    <location>
        <begin position="735"/>
        <end position="762"/>
    </location>
</feature>
<evidence type="ECO:0000256" key="4">
    <source>
        <dbReference type="ARBA" id="ARBA00023242"/>
    </source>
</evidence>
<evidence type="ECO:0000313" key="8">
    <source>
        <dbReference type="Proteomes" id="UP000740926"/>
    </source>
</evidence>
<feature type="compositionally biased region" description="Basic and acidic residues" evidence="5">
    <location>
        <begin position="621"/>
        <end position="631"/>
    </location>
</feature>
<keyword evidence="4" id="KW-0539">Nucleus</keyword>
<protein>
    <recommendedName>
        <fullName evidence="3">Pre-rRNA-processing protein RIX1</fullName>
    </recommendedName>
</protein>
<dbReference type="PANTHER" id="PTHR34105">
    <property type="entry name" value="PROLINE-, GLUTAMIC ACID- AND LEUCINE-RICH PROTEIN 1"/>
    <property type="match status" value="1"/>
</dbReference>